<dbReference type="SUPFAM" id="SSF52540">
    <property type="entry name" value="P-loop containing nucleoside triphosphate hydrolases"/>
    <property type="match status" value="1"/>
</dbReference>
<evidence type="ECO:0000256" key="9">
    <source>
        <dbReference type="SAM" id="Phobius"/>
    </source>
</evidence>
<dbReference type="GO" id="GO:0015421">
    <property type="term" value="F:ABC-type oligopeptide transporter activity"/>
    <property type="evidence" value="ECO:0007669"/>
    <property type="project" value="TreeGrafter"/>
</dbReference>
<evidence type="ECO:0000313" key="12">
    <source>
        <dbReference type="EMBL" id="VGO11767.1"/>
    </source>
</evidence>
<evidence type="ECO:0000256" key="3">
    <source>
        <dbReference type="ARBA" id="ARBA00022475"/>
    </source>
</evidence>
<gene>
    <name evidence="12" type="ORF">PDESU_00313</name>
</gene>
<name>A0A6C2TW23_PONDE</name>
<evidence type="ECO:0000256" key="8">
    <source>
        <dbReference type="ARBA" id="ARBA00023136"/>
    </source>
</evidence>
<dbReference type="PROSITE" id="PS50929">
    <property type="entry name" value="ABC_TM1F"/>
    <property type="match status" value="1"/>
</dbReference>
<dbReference type="InterPro" id="IPR003439">
    <property type="entry name" value="ABC_transporter-like_ATP-bd"/>
</dbReference>
<evidence type="ECO:0000256" key="2">
    <source>
        <dbReference type="ARBA" id="ARBA00022448"/>
    </source>
</evidence>
<dbReference type="Gene3D" id="3.40.50.300">
    <property type="entry name" value="P-loop containing nucleotide triphosphate hydrolases"/>
    <property type="match status" value="1"/>
</dbReference>
<protein>
    <submittedName>
        <fullName evidence="12">Multidrug export ATP-binding/permease protein</fullName>
    </submittedName>
</protein>
<feature type="domain" description="ABC transmembrane type-1" evidence="11">
    <location>
        <begin position="36"/>
        <end position="304"/>
    </location>
</feature>
<dbReference type="Proteomes" id="UP000366872">
    <property type="component" value="Unassembled WGS sequence"/>
</dbReference>
<dbReference type="FunFam" id="3.40.50.300:FF:000299">
    <property type="entry name" value="ABC transporter ATP-binding protein/permease"/>
    <property type="match status" value="1"/>
</dbReference>
<feature type="transmembrane region" description="Helical" evidence="9">
    <location>
        <begin position="20"/>
        <end position="38"/>
    </location>
</feature>
<sequence length="584" mass="64365">MNRREYGLLRELPEGRGRRIGAVLFWIMLKGAPVWLGPVLMGRIIDLGGMEVPDVGKLVLYTALSVFLFVQNIPAAVCYMGNLVHLTRGIGRDLRIRICRQLQVLSLHYHSRNSIGALHSKAIRDIELVEQLPKLVVEQGFGFFMALLIATVSILVRKPEALVFFFLTVPACALVSSHFRKRLDVSANRYRKSMEGMSLFLNEMVTMMPITRAHGVEEQQLRTVESGIHSVFERGVDFDKLTQLFMAISWVVMGVMQALFLGGAMYACFKGHISVGDVVMFNLFFGTLSNSLANLLTFVPQLLQIRESLGSIAEVLSAPDLEENSGKPAFESVRGDFRLEQVRFTYPGAEAPALRDLSLRIDAGTSLAIVGPSGCGKSTLLSLLLGFVRPESGVIRLDGQDMQNMDLRSYRRQVGVVTQDPVFFSGSVFENIAYGSEDVGREQVLQALEKAHARGFVEELPDGLDTVLGVGGARLSGGQMQRLSIARAIVRDPRVLILDEATSALDMESERVIQSALDELMKGRTTLIVAHRISTVENADRIALLENGRLVACDSPRELLTYDNFYSRAVLSQKGKARGTGGQG</sequence>
<keyword evidence="3" id="KW-1003">Cell membrane</keyword>
<evidence type="ECO:0000256" key="6">
    <source>
        <dbReference type="ARBA" id="ARBA00022840"/>
    </source>
</evidence>
<feature type="transmembrane region" description="Helical" evidence="9">
    <location>
        <begin position="244"/>
        <end position="267"/>
    </location>
</feature>
<dbReference type="GO" id="GO:0005524">
    <property type="term" value="F:ATP binding"/>
    <property type="evidence" value="ECO:0007669"/>
    <property type="project" value="UniProtKB-KW"/>
</dbReference>
<dbReference type="PANTHER" id="PTHR43394:SF1">
    <property type="entry name" value="ATP-BINDING CASSETTE SUB-FAMILY B MEMBER 10, MITOCHONDRIAL"/>
    <property type="match status" value="1"/>
</dbReference>
<keyword evidence="2" id="KW-0813">Transport</keyword>
<evidence type="ECO:0000259" key="10">
    <source>
        <dbReference type="PROSITE" id="PS50893"/>
    </source>
</evidence>
<evidence type="ECO:0000256" key="1">
    <source>
        <dbReference type="ARBA" id="ARBA00004651"/>
    </source>
</evidence>
<dbReference type="InterPro" id="IPR027417">
    <property type="entry name" value="P-loop_NTPase"/>
</dbReference>
<feature type="transmembrane region" description="Helical" evidence="9">
    <location>
        <begin position="58"/>
        <end position="80"/>
    </location>
</feature>
<dbReference type="InterPro" id="IPR017871">
    <property type="entry name" value="ABC_transporter-like_CS"/>
</dbReference>
<dbReference type="PROSITE" id="PS00211">
    <property type="entry name" value="ABC_TRANSPORTER_1"/>
    <property type="match status" value="1"/>
</dbReference>
<evidence type="ECO:0000259" key="11">
    <source>
        <dbReference type="PROSITE" id="PS50929"/>
    </source>
</evidence>
<dbReference type="CDD" id="cd07346">
    <property type="entry name" value="ABC_6TM_exporters"/>
    <property type="match status" value="1"/>
</dbReference>
<organism evidence="12 13">
    <name type="scientific">Pontiella desulfatans</name>
    <dbReference type="NCBI Taxonomy" id="2750659"/>
    <lineage>
        <taxon>Bacteria</taxon>
        <taxon>Pseudomonadati</taxon>
        <taxon>Kiritimatiellota</taxon>
        <taxon>Kiritimatiellia</taxon>
        <taxon>Kiritimatiellales</taxon>
        <taxon>Pontiellaceae</taxon>
        <taxon>Pontiella</taxon>
    </lineage>
</organism>
<dbReference type="SMART" id="SM00382">
    <property type="entry name" value="AAA"/>
    <property type="match status" value="1"/>
</dbReference>
<proteinExistence type="predicted"/>
<dbReference type="GO" id="GO:0016887">
    <property type="term" value="F:ATP hydrolysis activity"/>
    <property type="evidence" value="ECO:0007669"/>
    <property type="project" value="InterPro"/>
</dbReference>
<dbReference type="SUPFAM" id="SSF90123">
    <property type="entry name" value="ABC transporter transmembrane region"/>
    <property type="match status" value="1"/>
</dbReference>
<evidence type="ECO:0000256" key="5">
    <source>
        <dbReference type="ARBA" id="ARBA00022741"/>
    </source>
</evidence>
<dbReference type="PROSITE" id="PS50893">
    <property type="entry name" value="ABC_TRANSPORTER_2"/>
    <property type="match status" value="1"/>
</dbReference>
<dbReference type="InterPro" id="IPR036640">
    <property type="entry name" value="ABC1_TM_sf"/>
</dbReference>
<keyword evidence="13" id="KW-1185">Reference proteome</keyword>
<dbReference type="GO" id="GO:0005886">
    <property type="term" value="C:plasma membrane"/>
    <property type="evidence" value="ECO:0007669"/>
    <property type="project" value="UniProtKB-SubCell"/>
</dbReference>
<keyword evidence="4 9" id="KW-0812">Transmembrane</keyword>
<feature type="transmembrane region" description="Helical" evidence="9">
    <location>
        <begin position="135"/>
        <end position="155"/>
    </location>
</feature>
<dbReference type="InterPro" id="IPR011527">
    <property type="entry name" value="ABC1_TM_dom"/>
</dbReference>
<dbReference type="RefSeq" id="WP_136077494.1">
    <property type="nucleotide sequence ID" value="NZ_CAAHFG010000001.1"/>
</dbReference>
<dbReference type="AlphaFoldDB" id="A0A6C2TW23"/>
<feature type="domain" description="ABC transporter" evidence="10">
    <location>
        <begin position="337"/>
        <end position="572"/>
    </location>
</feature>
<keyword evidence="5" id="KW-0547">Nucleotide-binding</keyword>
<keyword evidence="8 9" id="KW-0472">Membrane</keyword>
<reference evidence="12 13" key="1">
    <citation type="submission" date="2019-04" db="EMBL/GenBank/DDBJ databases">
        <authorList>
            <person name="Van Vliet M D."/>
        </authorList>
    </citation>
    <scope>NUCLEOTIDE SEQUENCE [LARGE SCALE GENOMIC DNA]</scope>
    <source>
        <strain evidence="12 13">F1</strain>
    </source>
</reference>
<dbReference type="InterPro" id="IPR003593">
    <property type="entry name" value="AAA+_ATPase"/>
</dbReference>
<evidence type="ECO:0000256" key="7">
    <source>
        <dbReference type="ARBA" id="ARBA00022989"/>
    </source>
</evidence>
<feature type="transmembrane region" description="Helical" evidence="9">
    <location>
        <begin position="161"/>
        <end position="179"/>
    </location>
</feature>
<accession>A0A6C2TW23</accession>
<dbReference type="Pfam" id="PF00664">
    <property type="entry name" value="ABC_membrane"/>
    <property type="match status" value="1"/>
</dbReference>
<evidence type="ECO:0000313" key="13">
    <source>
        <dbReference type="Proteomes" id="UP000366872"/>
    </source>
</evidence>
<keyword evidence="7 9" id="KW-1133">Transmembrane helix</keyword>
<dbReference type="EMBL" id="CAAHFG010000001">
    <property type="protein sequence ID" value="VGO11767.1"/>
    <property type="molecule type" value="Genomic_DNA"/>
</dbReference>
<dbReference type="InterPro" id="IPR039421">
    <property type="entry name" value="Type_1_exporter"/>
</dbReference>
<evidence type="ECO:0000256" key="4">
    <source>
        <dbReference type="ARBA" id="ARBA00022692"/>
    </source>
</evidence>
<dbReference type="Pfam" id="PF00005">
    <property type="entry name" value="ABC_tran"/>
    <property type="match status" value="1"/>
</dbReference>
<dbReference type="PANTHER" id="PTHR43394">
    <property type="entry name" value="ATP-DEPENDENT PERMEASE MDL1, MITOCHONDRIAL"/>
    <property type="match status" value="1"/>
</dbReference>
<keyword evidence="6 12" id="KW-0067">ATP-binding</keyword>
<comment type="subcellular location">
    <subcellularLocation>
        <location evidence="1">Cell membrane</location>
        <topology evidence="1">Multi-pass membrane protein</topology>
    </subcellularLocation>
</comment>
<dbReference type="Gene3D" id="1.20.1560.10">
    <property type="entry name" value="ABC transporter type 1, transmembrane domain"/>
    <property type="match status" value="1"/>
</dbReference>